<evidence type="ECO:0000256" key="3">
    <source>
        <dbReference type="ARBA" id="ARBA00023163"/>
    </source>
</evidence>
<evidence type="ECO:0000313" key="6">
    <source>
        <dbReference type="Proteomes" id="UP001501570"/>
    </source>
</evidence>
<feature type="domain" description="HTH araC/xylS-type" evidence="4">
    <location>
        <begin position="1"/>
        <end position="66"/>
    </location>
</feature>
<reference evidence="6" key="1">
    <citation type="journal article" date="2019" name="Int. J. Syst. Evol. Microbiol.">
        <title>The Global Catalogue of Microorganisms (GCM) 10K type strain sequencing project: providing services to taxonomists for standard genome sequencing and annotation.</title>
        <authorList>
            <consortium name="The Broad Institute Genomics Platform"/>
            <consortium name="The Broad Institute Genome Sequencing Center for Infectious Disease"/>
            <person name="Wu L."/>
            <person name="Ma J."/>
        </authorList>
    </citation>
    <scope>NUCLEOTIDE SEQUENCE [LARGE SCALE GENOMIC DNA]</scope>
    <source>
        <strain evidence="6">JCM 18304</strain>
    </source>
</reference>
<dbReference type="InterPro" id="IPR009057">
    <property type="entry name" value="Homeodomain-like_sf"/>
</dbReference>
<keyword evidence="6" id="KW-1185">Reference proteome</keyword>
<evidence type="ECO:0000313" key="5">
    <source>
        <dbReference type="EMBL" id="GAA5193799.1"/>
    </source>
</evidence>
<dbReference type="Pfam" id="PF12833">
    <property type="entry name" value="HTH_18"/>
    <property type="match status" value="1"/>
</dbReference>
<dbReference type="Proteomes" id="UP001501570">
    <property type="component" value="Unassembled WGS sequence"/>
</dbReference>
<keyword evidence="3" id="KW-0804">Transcription</keyword>
<dbReference type="SUPFAM" id="SSF46689">
    <property type="entry name" value="Homeodomain-like"/>
    <property type="match status" value="1"/>
</dbReference>
<dbReference type="PANTHER" id="PTHR46796:SF15">
    <property type="entry name" value="BLL1074 PROTEIN"/>
    <property type="match status" value="1"/>
</dbReference>
<evidence type="ECO:0000256" key="1">
    <source>
        <dbReference type="ARBA" id="ARBA00023015"/>
    </source>
</evidence>
<sequence length="81" mass="9298">MFRDEVGLPPIRFERIMRVRRVLDRAPTPARRWARVAAAAGYYDHSHLIAEFRAMMGVTPVAYFADRLPPLRGCDGRLRAS</sequence>
<dbReference type="PANTHER" id="PTHR46796">
    <property type="entry name" value="HTH-TYPE TRANSCRIPTIONAL ACTIVATOR RHAS-RELATED"/>
    <property type="match status" value="1"/>
</dbReference>
<name>A0ABP9SCP3_9ACTN</name>
<gene>
    <name evidence="5" type="ORF">GCM10023322_56600</name>
</gene>
<evidence type="ECO:0000259" key="4">
    <source>
        <dbReference type="PROSITE" id="PS01124"/>
    </source>
</evidence>
<dbReference type="EMBL" id="BAABJQ010000020">
    <property type="protein sequence ID" value="GAA5193799.1"/>
    <property type="molecule type" value="Genomic_DNA"/>
</dbReference>
<dbReference type="Gene3D" id="1.10.10.60">
    <property type="entry name" value="Homeodomain-like"/>
    <property type="match status" value="1"/>
</dbReference>
<comment type="caution">
    <text evidence="5">The sequence shown here is derived from an EMBL/GenBank/DDBJ whole genome shotgun (WGS) entry which is preliminary data.</text>
</comment>
<dbReference type="InterPro" id="IPR018060">
    <property type="entry name" value="HTH_AraC"/>
</dbReference>
<dbReference type="InterPro" id="IPR050204">
    <property type="entry name" value="AraC_XylS_family_regulators"/>
</dbReference>
<proteinExistence type="predicted"/>
<keyword evidence="2" id="KW-0238">DNA-binding</keyword>
<accession>A0ABP9SCP3</accession>
<organism evidence="5 6">
    <name type="scientific">Rugosimonospora acidiphila</name>
    <dbReference type="NCBI Taxonomy" id="556531"/>
    <lineage>
        <taxon>Bacteria</taxon>
        <taxon>Bacillati</taxon>
        <taxon>Actinomycetota</taxon>
        <taxon>Actinomycetes</taxon>
        <taxon>Micromonosporales</taxon>
        <taxon>Micromonosporaceae</taxon>
        <taxon>Rugosimonospora</taxon>
    </lineage>
</organism>
<evidence type="ECO:0000256" key="2">
    <source>
        <dbReference type="ARBA" id="ARBA00023125"/>
    </source>
</evidence>
<protein>
    <recommendedName>
        <fullName evidence="4">HTH araC/xylS-type domain-containing protein</fullName>
    </recommendedName>
</protein>
<keyword evidence="1" id="KW-0805">Transcription regulation</keyword>
<dbReference type="PROSITE" id="PS01124">
    <property type="entry name" value="HTH_ARAC_FAMILY_2"/>
    <property type="match status" value="1"/>
</dbReference>